<evidence type="ECO:0000313" key="3">
    <source>
        <dbReference type="Proteomes" id="UP000606786"/>
    </source>
</evidence>
<keyword evidence="1" id="KW-1133">Transmembrane helix</keyword>
<sequence>MFSNAEQKFTQDFDASPSAAIATELGSAGVEFGVAKEMISAVALLLLFLLPFLLLVVLLPFNGYCCGTQTHIHTCPSKLARFLAGTNLNRYLEQGEEENMSAGDVWDRGYGQMTPTVVGRRKTPDTDLLKYRYPGCFTPEYSYSYS</sequence>
<evidence type="ECO:0000256" key="1">
    <source>
        <dbReference type="SAM" id="Phobius"/>
    </source>
</evidence>
<proteinExistence type="predicted"/>
<accession>A0A811UNQ2</accession>
<keyword evidence="1" id="KW-0472">Membrane</keyword>
<gene>
    <name evidence="2" type="ORF">CCAP1982_LOCUS9202</name>
</gene>
<keyword evidence="1" id="KW-0812">Transmembrane</keyword>
<dbReference type="AlphaFoldDB" id="A0A811UNQ2"/>
<name>A0A811UNQ2_CERCA</name>
<organism evidence="2 3">
    <name type="scientific">Ceratitis capitata</name>
    <name type="common">Mediterranean fruit fly</name>
    <name type="synonym">Tephritis capitata</name>
    <dbReference type="NCBI Taxonomy" id="7213"/>
    <lineage>
        <taxon>Eukaryota</taxon>
        <taxon>Metazoa</taxon>
        <taxon>Ecdysozoa</taxon>
        <taxon>Arthropoda</taxon>
        <taxon>Hexapoda</taxon>
        <taxon>Insecta</taxon>
        <taxon>Pterygota</taxon>
        <taxon>Neoptera</taxon>
        <taxon>Endopterygota</taxon>
        <taxon>Diptera</taxon>
        <taxon>Brachycera</taxon>
        <taxon>Muscomorpha</taxon>
        <taxon>Tephritoidea</taxon>
        <taxon>Tephritidae</taxon>
        <taxon>Ceratitis</taxon>
        <taxon>Ceratitis</taxon>
    </lineage>
</organism>
<keyword evidence="3" id="KW-1185">Reference proteome</keyword>
<reference evidence="2" key="1">
    <citation type="submission" date="2020-11" db="EMBL/GenBank/DDBJ databases">
        <authorList>
            <person name="Whitehead M."/>
        </authorList>
    </citation>
    <scope>NUCLEOTIDE SEQUENCE</scope>
    <source>
        <strain evidence="2">EGII</strain>
    </source>
</reference>
<comment type="caution">
    <text evidence="2">The sequence shown here is derived from an EMBL/GenBank/DDBJ whole genome shotgun (WGS) entry which is preliminary data.</text>
</comment>
<dbReference type="EMBL" id="CAJHJT010000012">
    <property type="protein sequence ID" value="CAD7000729.1"/>
    <property type="molecule type" value="Genomic_DNA"/>
</dbReference>
<protein>
    <submittedName>
        <fullName evidence="2">(Mediterranean fruit fly) hypothetical protein</fullName>
    </submittedName>
</protein>
<dbReference type="Proteomes" id="UP000606786">
    <property type="component" value="Unassembled WGS sequence"/>
</dbReference>
<feature type="transmembrane region" description="Helical" evidence="1">
    <location>
        <begin position="41"/>
        <end position="61"/>
    </location>
</feature>
<evidence type="ECO:0000313" key="2">
    <source>
        <dbReference type="EMBL" id="CAD7000729.1"/>
    </source>
</evidence>